<dbReference type="Proteomes" id="UP001283361">
    <property type="component" value="Unassembled WGS sequence"/>
</dbReference>
<protein>
    <submittedName>
        <fullName evidence="1">Uncharacterized protein</fullName>
    </submittedName>
</protein>
<proteinExistence type="predicted"/>
<accession>A0AAE1A570</accession>
<name>A0AAE1A570_9GAST</name>
<dbReference type="AlphaFoldDB" id="A0AAE1A570"/>
<organism evidence="1 2">
    <name type="scientific">Elysia crispata</name>
    <name type="common">lettuce slug</name>
    <dbReference type="NCBI Taxonomy" id="231223"/>
    <lineage>
        <taxon>Eukaryota</taxon>
        <taxon>Metazoa</taxon>
        <taxon>Spiralia</taxon>
        <taxon>Lophotrochozoa</taxon>
        <taxon>Mollusca</taxon>
        <taxon>Gastropoda</taxon>
        <taxon>Heterobranchia</taxon>
        <taxon>Euthyneura</taxon>
        <taxon>Panpulmonata</taxon>
        <taxon>Sacoglossa</taxon>
        <taxon>Placobranchoidea</taxon>
        <taxon>Plakobranchidae</taxon>
        <taxon>Elysia</taxon>
    </lineage>
</organism>
<evidence type="ECO:0000313" key="2">
    <source>
        <dbReference type="Proteomes" id="UP001283361"/>
    </source>
</evidence>
<evidence type="ECO:0000313" key="1">
    <source>
        <dbReference type="EMBL" id="KAK3781192.1"/>
    </source>
</evidence>
<reference evidence="1" key="1">
    <citation type="journal article" date="2023" name="G3 (Bethesda)">
        <title>A reference genome for the long-term kleptoplast-retaining sea slug Elysia crispata morphotype clarki.</title>
        <authorList>
            <person name="Eastman K.E."/>
            <person name="Pendleton A.L."/>
            <person name="Shaikh M.A."/>
            <person name="Suttiyut T."/>
            <person name="Ogas R."/>
            <person name="Tomko P."/>
            <person name="Gavelis G."/>
            <person name="Widhalm J.R."/>
            <person name="Wisecaver J.H."/>
        </authorList>
    </citation>
    <scope>NUCLEOTIDE SEQUENCE</scope>
    <source>
        <strain evidence="1">ECLA1</strain>
    </source>
</reference>
<sequence>MVKLGQFVIISKVHLPPCCVHECERPSFQRSFSTCRGTCDGSTHGPAVTALVSDGRDSPYRPDLESCCYLNAEWG</sequence>
<keyword evidence="2" id="KW-1185">Reference proteome</keyword>
<gene>
    <name evidence="1" type="ORF">RRG08_020131</name>
</gene>
<dbReference type="EMBL" id="JAWDGP010002657">
    <property type="protein sequence ID" value="KAK3781192.1"/>
    <property type="molecule type" value="Genomic_DNA"/>
</dbReference>
<comment type="caution">
    <text evidence="1">The sequence shown here is derived from an EMBL/GenBank/DDBJ whole genome shotgun (WGS) entry which is preliminary data.</text>
</comment>